<protein>
    <recommendedName>
        <fullName evidence="3">Proline hydroxylase</fullName>
    </recommendedName>
</protein>
<evidence type="ECO:0000313" key="2">
    <source>
        <dbReference type="Proteomes" id="UP001279642"/>
    </source>
</evidence>
<sequence length="263" mass="29483">MPALPTAVTAALPREFEDLLTPAGRRVLAGQDTAICQALADPRRRFIALNGMVAPRKAEAMRNVLEAALLPHLRRMEAPIPSETIWEMQTDYEEWLPKTARVMTAYLENRRSKAMTVAREIGIIDLLTSESFVAFAEQVAGRKLDRKGGQQVLCYGPGDYAGPHNDHHPENIRAAKGYLDIHLSLANRFVQHQYLVYAKGGHFTEIVPVHSLGGLTIYRLPFWHYTTPLTALPGKEAQARRWLLLGTFLFADTKNKKKSAMRA</sequence>
<organism evidence="1 2">
    <name type="scientific">Dongia soli</name>
    <dbReference type="NCBI Taxonomy" id="600628"/>
    <lineage>
        <taxon>Bacteria</taxon>
        <taxon>Pseudomonadati</taxon>
        <taxon>Pseudomonadota</taxon>
        <taxon>Alphaproteobacteria</taxon>
        <taxon>Rhodospirillales</taxon>
        <taxon>Dongiaceae</taxon>
        <taxon>Dongia</taxon>
    </lineage>
</organism>
<reference evidence="1 2" key="1">
    <citation type="journal article" date="2016" name="Antonie Van Leeuwenhoek">
        <title>Dongia soli sp. nov., isolated from soil from Dokdo, Korea.</title>
        <authorList>
            <person name="Kim D.U."/>
            <person name="Lee H."/>
            <person name="Kim H."/>
            <person name="Kim S.G."/>
            <person name="Ka J.O."/>
        </authorList>
    </citation>
    <scope>NUCLEOTIDE SEQUENCE [LARGE SCALE GENOMIC DNA]</scope>
    <source>
        <strain evidence="1 2">D78</strain>
    </source>
</reference>
<keyword evidence="2" id="KW-1185">Reference proteome</keyword>
<dbReference type="RefSeq" id="WP_320507495.1">
    <property type="nucleotide sequence ID" value="NZ_JAXCLW010000001.1"/>
</dbReference>
<evidence type="ECO:0008006" key="3">
    <source>
        <dbReference type="Google" id="ProtNLM"/>
    </source>
</evidence>
<accession>A0ABU5E977</accession>
<dbReference type="EMBL" id="JAXCLW010000001">
    <property type="protein sequence ID" value="MDY0882472.1"/>
    <property type="molecule type" value="Genomic_DNA"/>
</dbReference>
<evidence type="ECO:0000313" key="1">
    <source>
        <dbReference type="EMBL" id="MDY0882472.1"/>
    </source>
</evidence>
<comment type="caution">
    <text evidence="1">The sequence shown here is derived from an EMBL/GenBank/DDBJ whole genome shotgun (WGS) entry which is preliminary data.</text>
</comment>
<proteinExistence type="predicted"/>
<dbReference type="Proteomes" id="UP001279642">
    <property type="component" value="Unassembled WGS sequence"/>
</dbReference>
<gene>
    <name evidence="1" type="ORF">SMD27_06435</name>
</gene>
<name>A0ABU5E977_9PROT</name>